<dbReference type="RefSeq" id="XP_043035219.1">
    <property type="nucleotide sequence ID" value="XM_043181063.1"/>
</dbReference>
<gene>
    <name evidence="1" type="ORF">BT62DRAFT_471770</name>
</gene>
<comment type="caution">
    <text evidence="1">The sequence shown here is derived from an EMBL/GenBank/DDBJ whole genome shotgun (WGS) entry which is preliminary data.</text>
</comment>
<accession>A0A9P7VKS3</accession>
<evidence type="ECO:0000313" key="2">
    <source>
        <dbReference type="Proteomes" id="UP000812287"/>
    </source>
</evidence>
<dbReference type="AlphaFoldDB" id="A0A9P7VKS3"/>
<dbReference type="OrthoDB" id="411632at2759"/>
<proteinExistence type="predicted"/>
<keyword evidence="2" id="KW-1185">Reference proteome</keyword>
<organism evidence="1 2">
    <name type="scientific">Guyanagaster necrorhizus</name>
    <dbReference type="NCBI Taxonomy" id="856835"/>
    <lineage>
        <taxon>Eukaryota</taxon>
        <taxon>Fungi</taxon>
        <taxon>Dikarya</taxon>
        <taxon>Basidiomycota</taxon>
        <taxon>Agaricomycotina</taxon>
        <taxon>Agaricomycetes</taxon>
        <taxon>Agaricomycetidae</taxon>
        <taxon>Agaricales</taxon>
        <taxon>Marasmiineae</taxon>
        <taxon>Physalacriaceae</taxon>
        <taxon>Guyanagaster</taxon>
    </lineage>
</organism>
<sequence>MFYRYHDDYLSQGVFVGDDETLANALFLLFPSRMVTVDLDVCESYRYPLASPLDRHRIRNAWDMWNWLEFWNFRHAKESCLTPRSTSMMAVLKARFGQGWTPPRATLVS</sequence>
<reference evidence="1" key="1">
    <citation type="submission" date="2020-11" db="EMBL/GenBank/DDBJ databases">
        <title>Adaptations for nitrogen fixation in a non-lichenized fungal sporocarp promotes dispersal by wood-feeding termites.</title>
        <authorList>
            <consortium name="DOE Joint Genome Institute"/>
            <person name="Koch R.A."/>
            <person name="Yoon G."/>
            <person name="Arayal U."/>
            <person name="Lail K."/>
            <person name="Amirebrahimi M."/>
            <person name="Labutti K."/>
            <person name="Lipzen A."/>
            <person name="Riley R."/>
            <person name="Barry K."/>
            <person name="Henrissat B."/>
            <person name="Grigoriev I.V."/>
            <person name="Herr J.R."/>
            <person name="Aime M.C."/>
        </authorList>
    </citation>
    <scope>NUCLEOTIDE SEQUENCE</scope>
    <source>
        <strain evidence="1">MCA 3950</strain>
    </source>
</reference>
<name>A0A9P7VKS3_9AGAR</name>
<dbReference type="EMBL" id="MU250557">
    <property type="protein sequence ID" value="KAG7441719.1"/>
    <property type="molecule type" value="Genomic_DNA"/>
</dbReference>
<dbReference type="Proteomes" id="UP000812287">
    <property type="component" value="Unassembled WGS sequence"/>
</dbReference>
<evidence type="ECO:0000313" key="1">
    <source>
        <dbReference type="EMBL" id="KAG7441719.1"/>
    </source>
</evidence>
<dbReference type="GeneID" id="66103359"/>
<protein>
    <submittedName>
        <fullName evidence="1">Uncharacterized protein</fullName>
    </submittedName>
</protein>